<gene>
    <name evidence="5" type="ORF">Prudu_003598</name>
</gene>
<feature type="compositionally biased region" description="Basic and acidic residues" evidence="2">
    <location>
        <begin position="193"/>
        <end position="205"/>
    </location>
</feature>
<feature type="transmembrane region" description="Helical" evidence="3">
    <location>
        <begin position="388"/>
        <end position="407"/>
    </location>
</feature>
<dbReference type="GO" id="GO:0003723">
    <property type="term" value="F:RNA binding"/>
    <property type="evidence" value="ECO:0007669"/>
    <property type="project" value="UniProtKB-UniRule"/>
</dbReference>
<sequence length="441" mass="47135">MYDNTTRRPRGFGFVTFASEDAVENVMQQSFHELNGRFVEVKKAVPKEENNSNDSGYAPVNYPPYTYSPTPTYGILPSPTPYNGFGPFMYGTSVHGGWYPTGGSGGIPYGIAPIAPQAWMFPYGNSLYPSYMRGGGLVAGGYSGILGHGAVGGISNQVVFGNGQAPASVKSSWVEAEKLDVDSGSNSAAKQPGELKKQQNRERKNASARPSSKRSLIGQTLFASKANPSKSLNITLAKADGGIDSTSAATKQAFSSSPAPPPPPSLDNDQSVVVGQENIPLEGVIQFEKPSSSSRLRKWGRVALLAGGDVLALLTFAAIGRFSHGFSVFEFETLRTADPFIAGYGKDGRGVNGQSKALTATAKSWALGIPLGIIIRASTAGHLPPYKFILVTMGSTAVLLLGWRALLYKFLPGDKSKKSDVYRRGSPFELFELLTSLVRRW</sequence>
<evidence type="ECO:0000313" key="5">
    <source>
        <dbReference type="EMBL" id="BBG95130.1"/>
    </source>
</evidence>
<feature type="region of interest" description="Disordered" evidence="2">
    <location>
        <begin position="247"/>
        <end position="270"/>
    </location>
</feature>
<feature type="region of interest" description="Disordered" evidence="2">
    <location>
        <begin position="180"/>
        <end position="215"/>
    </location>
</feature>
<evidence type="ECO:0000256" key="2">
    <source>
        <dbReference type="SAM" id="MobiDB-lite"/>
    </source>
</evidence>
<keyword evidence="3" id="KW-0472">Membrane</keyword>
<dbReference type="InterPro" id="IPR035979">
    <property type="entry name" value="RBD_domain_sf"/>
</dbReference>
<dbReference type="InterPro" id="IPR000504">
    <property type="entry name" value="RRM_dom"/>
</dbReference>
<protein>
    <submittedName>
        <fullName evidence="5">RNA-binding protein 1</fullName>
    </submittedName>
</protein>
<keyword evidence="1" id="KW-0694">RNA-binding</keyword>
<feature type="transmembrane region" description="Helical" evidence="3">
    <location>
        <begin position="302"/>
        <end position="322"/>
    </location>
</feature>
<dbReference type="Gene3D" id="3.30.70.330">
    <property type="match status" value="1"/>
</dbReference>
<organism evidence="5">
    <name type="scientific">Prunus dulcis</name>
    <name type="common">Almond</name>
    <name type="synonym">Amygdalus dulcis</name>
    <dbReference type="NCBI Taxonomy" id="3755"/>
    <lineage>
        <taxon>Eukaryota</taxon>
        <taxon>Viridiplantae</taxon>
        <taxon>Streptophyta</taxon>
        <taxon>Embryophyta</taxon>
        <taxon>Tracheophyta</taxon>
        <taxon>Spermatophyta</taxon>
        <taxon>Magnoliopsida</taxon>
        <taxon>eudicotyledons</taxon>
        <taxon>Gunneridae</taxon>
        <taxon>Pentapetalae</taxon>
        <taxon>rosids</taxon>
        <taxon>fabids</taxon>
        <taxon>Rosales</taxon>
        <taxon>Rosaceae</taxon>
        <taxon>Amygdaloideae</taxon>
        <taxon>Amygdaleae</taxon>
        <taxon>Prunus</taxon>
    </lineage>
</organism>
<evidence type="ECO:0000256" key="1">
    <source>
        <dbReference type="PROSITE-ProRule" id="PRU00176"/>
    </source>
</evidence>
<dbReference type="InterPro" id="IPR021414">
    <property type="entry name" value="DUF3054"/>
</dbReference>
<reference evidence="5" key="1">
    <citation type="journal article" date="2019" name="Science">
        <title>Mutation of a bHLH transcription factor allowed almond domestication.</title>
        <authorList>
            <person name="Sanchez-Perez R."/>
            <person name="Pavan S."/>
            <person name="Mazzeo R."/>
            <person name="Moldovan C."/>
            <person name="Aiese Cigliano R."/>
            <person name="Del Cueto J."/>
            <person name="Ricciardi F."/>
            <person name="Lotti C."/>
            <person name="Ricciardi L."/>
            <person name="Dicenta F."/>
            <person name="Lopez-Marques R.L."/>
            <person name="Lindberg Moller B."/>
        </authorList>
    </citation>
    <scope>NUCLEOTIDE SEQUENCE</scope>
</reference>
<dbReference type="InterPro" id="IPR012677">
    <property type="entry name" value="Nucleotide-bd_a/b_plait_sf"/>
</dbReference>
<dbReference type="PROSITE" id="PS50102">
    <property type="entry name" value="RRM"/>
    <property type="match status" value="1"/>
</dbReference>
<name>A0A4Y1QTD9_PRUDU</name>
<dbReference type="Pfam" id="PF11255">
    <property type="entry name" value="DUF3054"/>
    <property type="match status" value="1"/>
</dbReference>
<proteinExistence type="predicted"/>
<dbReference type="EMBL" id="AP019297">
    <property type="protein sequence ID" value="BBG95130.1"/>
    <property type="molecule type" value="Genomic_DNA"/>
</dbReference>
<feature type="domain" description="RRM" evidence="4">
    <location>
        <begin position="1"/>
        <end position="46"/>
    </location>
</feature>
<accession>A0A4Y1QTD9</accession>
<dbReference type="PANTHER" id="PTHR35283:SF3">
    <property type="entry name" value="T12C22.21 PROTEIN"/>
    <property type="match status" value="1"/>
</dbReference>
<evidence type="ECO:0000259" key="4">
    <source>
        <dbReference type="PROSITE" id="PS50102"/>
    </source>
</evidence>
<evidence type="ECO:0000256" key="3">
    <source>
        <dbReference type="SAM" id="Phobius"/>
    </source>
</evidence>
<dbReference type="PANTHER" id="PTHR35283">
    <property type="entry name" value="T12C22.21 PROTEIN"/>
    <property type="match status" value="1"/>
</dbReference>
<keyword evidence="3" id="KW-1133">Transmembrane helix</keyword>
<keyword evidence="3" id="KW-0812">Transmembrane</keyword>
<dbReference type="SUPFAM" id="SSF54928">
    <property type="entry name" value="RNA-binding domain, RBD"/>
    <property type="match status" value="1"/>
</dbReference>
<dbReference type="AlphaFoldDB" id="A0A4Y1QTD9"/>